<evidence type="ECO:0000313" key="1">
    <source>
        <dbReference type="EMBL" id="EFY85498.1"/>
    </source>
</evidence>
<evidence type="ECO:0000313" key="2">
    <source>
        <dbReference type="Proteomes" id="UP000002499"/>
    </source>
</evidence>
<gene>
    <name evidence="1" type="ORF">MAC_08445</name>
</gene>
<keyword evidence="2" id="KW-1185">Reference proteome</keyword>
<accession>E9EEZ7</accession>
<proteinExistence type="predicted"/>
<dbReference type="HOGENOM" id="CLU_1917535_0_0_1"/>
<dbReference type="EMBL" id="GL698575">
    <property type="protein sequence ID" value="EFY85498.1"/>
    <property type="molecule type" value="Genomic_DNA"/>
</dbReference>
<dbReference type="AlphaFoldDB" id="E9EEZ7"/>
<dbReference type="InParanoid" id="E9EEZ7"/>
<protein>
    <submittedName>
        <fullName evidence="1">Uncharacterized protein</fullName>
    </submittedName>
</protein>
<organism evidence="2">
    <name type="scientific">Metarhizium acridum (strain CQMa 102)</name>
    <dbReference type="NCBI Taxonomy" id="655827"/>
    <lineage>
        <taxon>Eukaryota</taxon>
        <taxon>Fungi</taxon>
        <taxon>Dikarya</taxon>
        <taxon>Ascomycota</taxon>
        <taxon>Pezizomycotina</taxon>
        <taxon>Sordariomycetes</taxon>
        <taxon>Hypocreomycetidae</taxon>
        <taxon>Hypocreales</taxon>
        <taxon>Clavicipitaceae</taxon>
        <taxon>Metarhizium</taxon>
    </lineage>
</organism>
<reference evidence="1 2" key="1">
    <citation type="journal article" date="2011" name="PLoS Genet.">
        <title>Genome sequencing and comparative transcriptomics of the model entomopathogenic fungi Metarhizium anisopliae and M. acridum.</title>
        <authorList>
            <person name="Gao Q."/>
            <person name="Jin K."/>
            <person name="Ying S.H."/>
            <person name="Zhang Y."/>
            <person name="Xiao G."/>
            <person name="Shang Y."/>
            <person name="Duan Z."/>
            <person name="Hu X."/>
            <person name="Xie X.Q."/>
            <person name="Zhou G."/>
            <person name="Peng G."/>
            <person name="Luo Z."/>
            <person name="Huang W."/>
            <person name="Wang B."/>
            <person name="Fang W."/>
            <person name="Wang S."/>
            <person name="Zhong Y."/>
            <person name="Ma L.J."/>
            <person name="St Leger R.J."/>
            <person name="Zhao G.P."/>
            <person name="Pei Y."/>
            <person name="Feng M.G."/>
            <person name="Xia Y."/>
            <person name="Wang C."/>
        </authorList>
    </citation>
    <scope>NUCLEOTIDE SEQUENCE [LARGE SCALE GENOMIC DNA]</scope>
    <source>
        <strain evidence="1 2">CQMa 102</strain>
    </source>
</reference>
<sequence length="132" mass="14588">MATSNRTVCFLSVLIRFELHPSPVDRLVREDGDHEDLCNWSRKRFVELGLQSSNRVSSSSIRRRVFCAQRTVGPGSLAVAYNLPVGRAANGNRRDTVVATGRDILPRAMVLARAVDARACRLQQPASSRAPN</sequence>
<name>E9EEZ7_METAQ</name>
<dbReference type="Proteomes" id="UP000002499">
    <property type="component" value="Unassembled WGS sequence"/>
</dbReference>